<gene>
    <name evidence="6" type="primary">rpsB_1</name>
    <name evidence="6" type="ORF">MF5295_00355</name>
</gene>
<accession>A0A654IJ55</accession>
<dbReference type="EMBL" id="LR739235">
    <property type="protein sequence ID" value="VZR97528.1"/>
    <property type="molecule type" value="Genomic_DNA"/>
</dbReference>
<dbReference type="PRINTS" id="PR00395">
    <property type="entry name" value="RIBOSOMALS2"/>
</dbReference>
<dbReference type="SUPFAM" id="SSF52313">
    <property type="entry name" value="Ribosomal protein S2"/>
    <property type="match status" value="1"/>
</dbReference>
<dbReference type="InterPro" id="IPR023591">
    <property type="entry name" value="Ribosomal_uS2_flav_dom_sf"/>
</dbReference>
<reference evidence="6" key="1">
    <citation type="submission" date="2019-11" db="EMBL/GenBank/DDBJ databases">
        <authorList>
            <person name="Falquet L."/>
            <person name="Falquet L."/>
        </authorList>
    </citation>
    <scope>NUCLEOTIDE SEQUENCE</scope>
    <source>
        <strain evidence="6">8756-13</strain>
    </source>
</reference>
<dbReference type="PANTHER" id="PTHR12534:SF0">
    <property type="entry name" value="SMALL RIBOSOMAL SUBUNIT PROTEIN US2M"/>
    <property type="match status" value="1"/>
</dbReference>
<dbReference type="AlphaFoldDB" id="A0A654IJ55"/>
<dbReference type="InterPro" id="IPR001865">
    <property type="entry name" value="Ribosomal_uS2"/>
</dbReference>
<dbReference type="InterPro" id="IPR005706">
    <property type="entry name" value="Ribosomal_uS2_bac/mit/plastid"/>
</dbReference>
<dbReference type="GO" id="GO:0003735">
    <property type="term" value="F:structural constituent of ribosome"/>
    <property type="evidence" value="ECO:0007669"/>
    <property type="project" value="InterPro"/>
</dbReference>
<evidence type="ECO:0000256" key="2">
    <source>
        <dbReference type="ARBA" id="ARBA00022980"/>
    </source>
</evidence>
<name>A0A654IJ55_9MOLU</name>
<proteinExistence type="inferred from homology"/>
<evidence type="ECO:0000256" key="3">
    <source>
        <dbReference type="ARBA" id="ARBA00023274"/>
    </source>
</evidence>
<dbReference type="Gene3D" id="3.40.50.10490">
    <property type="entry name" value="Glucose-6-phosphate isomerase like protein, domain 1"/>
    <property type="match status" value="1"/>
</dbReference>
<evidence type="ECO:0000256" key="5">
    <source>
        <dbReference type="ARBA" id="ARBA00035518"/>
    </source>
</evidence>
<keyword evidence="3" id="KW-0687">Ribonucleoprotein</keyword>
<comment type="similarity">
    <text evidence="1">Belongs to the universal ribosomal protein uS2 family.</text>
</comment>
<dbReference type="PANTHER" id="PTHR12534">
    <property type="entry name" value="30S RIBOSOMAL PROTEIN S2 PROKARYOTIC AND ORGANELLAR"/>
    <property type="match status" value="1"/>
</dbReference>
<evidence type="ECO:0000256" key="4">
    <source>
        <dbReference type="ARBA" id="ARBA00035256"/>
    </source>
</evidence>
<dbReference type="GO" id="GO:0006412">
    <property type="term" value="P:translation"/>
    <property type="evidence" value="ECO:0007669"/>
    <property type="project" value="InterPro"/>
</dbReference>
<evidence type="ECO:0000256" key="1">
    <source>
        <dbReference type="ARBA" id="ARBA00006242"/>
    </source>
</evidence>
<organism evidence="6">
    <name type="scientific">Mycoplasma feriruminatoris</name>
    <dbReference type="NCBI Taxonomy" id="1179777"/>
    <lineage>
        <taxon>Bacteria</taxon>
        <taxon>Bacillati</taxon>
        <taxon>Mycoplasmatota</taxon>
        <taxon>Mollicutes</taxon>
        <taxon>Mycoplasmataceae</taxon>
        <taxon>Mycoplasma</taxon>
    </lineage>
</organism>
<dbReference type="Pfam" id="PF00318">
    <property type="entry name" value="Ribosomal_S2"/>
    <property type="match status" value="1"/>
</dbReference>
<dbReference type="GO" id="GO:0022627">
    <property type="term" value="C:cytosolic small ribosomal subunit"/>
    <property type="evidence" value="ECO:0007669"/>
    <property type="project" value="TreeGrafter"/>
</dbReference>
<keyword evidence="2 6" id="KW-0689">Ribosomal protein</keyword>
<protein>
    <recommendedName>
        <fullName evidence="4">Small ribosomal subunit protein uS2</fullName>
    </recommendedName>
    <alternativeName>
        <fullName evidence="5">30S ribosomal protein S2</fullName>
    </alternativeName>
</protein>
<evidence type="ECO:0000313" key="6">
    <source>
        <dbReference type="EMBL" id="VZR97528.1"/>
    </source>
</evidence>
<sequence>MSREITREELSAAGVQYGHQTKRWNPKMKDYIFGVKNKNHIIDLEKTITHLNAAQKLLESLGSKQQKYYLLELNVLVKMLLKKQL</sequence>